<evidence type="ECO:0000313" key="4">
    <source>
        <dbReference type="Proteomes" id="UP000254764"/>
    </source>
</evidence>
<sequence>MQRLFLVACLLFAAAVPVGAQETVFRTYKDNSGFSCNFPSDWDFQEAKNGDRVFSGLSGTAREATIIVQVIDRQRTAEKTAKAQLERLKGQLLAAPQGRIRTEGAVPTAGQQAPFLIASYRTADTAGKERDYNHIQMVVTAPRNFLLMSYSAPDGIFDEYLKVFENCTATLEIAEPAADKPQAEEDKPQAQEEKPQAETAAPKSESEDEETADAPDVSDDEDTIVWRRNSDRGFWIAVPRIWSSEIDASEPYSLDMRHPDRVEGVIVWALDLDQATKSKDFADAWEENLADKIFFMNERLAKPAGEHPGVGLPKMTVVMRQYQGEVSGATVQSIAAYVVYKKRGYTVVGYHFLGDEKGRKRVHDAVMSFRLAAPDN</sequence>
<evidence type="ECO:0000313" key="3">
    <source>
        <dbReference type="EMBL" id="SSC66122.1"/>
    </source>
</evidence>
<reference evidence="4" key="1">
    <citation type="submission" date="2018-07" db="EMBL/GenBank/DDBJ databases">
        <authorList>
            <person name="Peiro R."/>
            <person name="Begona"/>
            <person name="Cbmso G."/>
            <person name="Lopez M."/>
            <person name="Gonzalez S."/>
        </authorList>
    </citation>
    <scope>NUCLEOTIDE SEQUENCE [LARGE SCALE GENOMIC DNA]</scope>
</reference>
<protein>
    <recommendedName>
        <fullName evidence="5">PsbP C-terminal domain-containing protein</fullName>
    </recommendedName>
</protein>
<organism evidence="3 4">
    <name type="scientific">Ciceribacter selenitireducens ATCC BAA-1503</name>
    <dbReference type="NCBI Taxonomy" id="1336235"/>
    <lineage>
        <taxon>Bacteria</taxon>
        <taxon>Pseudomonadati</taxon>
        <taxon>Pseudomonadota</taxon>
        <taxon>Alphaproteobacteria</taxon>
        <taxon>Hyphomicrobiales</taxon>
        <taxon>Rhizobiaceae</taxon>
        <taxon>Ciceribacter</taxon>
    </lineage>
</organism>
<evidence type="ECO:0000256" key="2">
    <source>
        <dbReference type="SAM" id="SignalP"/>
    </source>
</evidence>
<name>A0A376AE81_9HYPH</name>
<dbReference type="Gene3D" id="3.40.1000.10">
    <property type="entry name" value="Mog1/PsbP, alpha/beta/alpha sandwich"/>
    <property type="match status" value="1"/>
</dbReference>
<dbReference type="AlphaFoldDB" id="A0A376AE81"/>
<feature type="signal peptide" evidence="2">
    <location>
        <begin position="1"/>
        <end position="20"/>
    </location>
</feature>
<feature type="region of interest" description="Disordered" evidence="1">
    <location>
        <begin position="174"/>
        <end position="223"/>
    </location>
</feature>
<feature type="compositionally biased region" description="Acidic residues" evidence="1">
    <location>
        <begin position="206"/>
        <end position="223"/>
    </location>
</feature>
<gene>
    <name evidence="3" type="ORF">RHIZ70_1830</name>
</gene>
<evidence type="ECO:0000256" key="1">
    <source>
        <dbReference type="SAM" id="MobiDB-lite"/>
    </source>
</evidence>
<feature type="chain" id="PRO_5016631005" description="PsbP C-terminal domain-containing protein" evidence="2">
    <location>
        <begin position="21"/>
        <end position="376"/>
    </location>
</feature>
<dbReference type="EMBL" id="UEYP01000022">
    <property type="protein sequence ID" value="SSC66122.1"/>
    <property type="molecule type" value="Genomic_DNA"/>
</dbReference>
<dbReference type="Proteomes" id="UP000254764">
    <property type="component" value="Unassembled WGS sequence"/>
</dbReference>
<keyword evidence="4" id="KW-1185">Reference proteome</keyword>
<keyword evidence="2" id="KW-0732">Signal</keyword>
<dbReference type="STRING" id="1336235.GCA_000518785_00856"/>
<proteinExistence type="predicted"/>
<accession>A0A376AE81</accession>
<evidence type="ECO:0008006" key="5">
    <source>
        <dbReference type="Google" id="ProtNLM"/>
    </source>
</evidence>
<feature type="compositionally biased region" description="Basic and acidic residues" evidence="1">
    <location>
        <begin position="177"/>
        <end position="196"/>
    </location>
</feature>